<protein>
    <recommendedName>
        <fullName evidence="2">Glycosyl hydrolases family 2 sugar binding domain-containing protein</fullName>
    </recommendedName>
</protein>
<dbReference type="PANTHER" id="PTHR42732">
    <property type="entry name" value="BETA-GALACTOSIDASE"/>
    <property type="match status" value="1"/>
</dbReference>
<dbReference type="GO" id="GO:0005975">
    <property type="term" value="P:carbohydrate metabolic process"/>
    <property type="evidence" value="ECO:0007669"/>
    <property type="project" value="InterPro"/>
</dbReference>
<dbReference type="InterPro" id="IPR006104">
    <property type="entry name" value="Glyco_hydro_2_N"/>
</dbReference>
<sequence>MKLFESVLSARLCAILFFVLLFVIHDGLAEAEGPNPALGESRISLNGTWKFATDSTDIGVSEQWFTPSYDVSSWDSLKVPGNWDTQNEYSEYKGTAWYQRTFAIPADMQGAPVRLNFGAVSYVSSVWVNGVKIVSDHKGSYGAFEADLIHKPDGTPLLDSAGQSLLKLQCPEHCRS</sequence>
<reference evidence="3 4" key="1">
    <citation type="submission" date="2017-07" db="EMBL/GenBank/DDBJ databases">
        <title>Paenibacillus herberti R33 genome sequencing and assembly.</title>
        <authorList>
            <person name="Su W."/>
        </authorList>
    </citation>
    <scope>NUCLEOTIDE SEQUENCE [LARGE SCALE GENOMIC DNA]</scope>
    <source>
        <strain evidence="3 4">R33</strain>
    </source>
</reference>
<gene>
    <name evidence="3" type="ORF">CGZ75_24115</name>
</gene>
<dbReference type="EMBL" id="NMUQ01000004">
    <property type="protein sequence ID" value="OXM13237.1"/>
    <property type="molecule type" value="Genomic_DNA"/>
</dbReference>
<dbReference type="SUPFAM" id="SSF49785">
    <property type="entry name" value="Galactose-binding domain-like"/>
    <property type="match status" value="1"/>
</dbReference>
<evidence type="ECO:0000259" key="2">
    <source>
        <dbReference type="Pfam" id="PF02837"/>
    </source>
</evidence>
<dbReference type="AlphaFoldDB" id="A0A229NTK4"/>
<dbReference type="InterPro" id="IPR051913">
    <property type="entry name" value="GH2_Domain-Containing"/>
</dbReference>
<evidence type="ECO:0000256" key="1">
    <source>
        <dbReference type="ARBA" id="ARBA00007401"/>
    </source>
</evidence>
<proteinExistence type="inferred from homology"/>
<dbReference type="RefSeq" id="WP_089526967.1">
    <property type="nucleotide sequence ID" value="NZ_NMUQ01000004.1"/>
</dbReference>
<dbReference type="InterPro" id="IPR008979">
    <property type="entry name" value="Galactose-bd-like_sf"/>
</dbReference>
<dbReference type="Proteomes" id="UP000215145">
    <property type="component" value="Unassembled WGS sequence"/>
</dbReference>
<dbReference type="OrthoDB" id="9762066at2"/>
<organism evidence="3 4">
    <name type="scientific">Paenibacillus herberti</name>
    <dbReference type="NCBI Taxonomy" id="1619309"/>
    <lineage>
        <taxon>Bacteria</taxon>
        <taxon>Bacillati</taxon>
        <taxon>Bacillota</taxon>
        <taxon>Bacilli</taxon>
        <taxon>Bacillales</taxon>
        <taxon>Paenibacillaceae</taxon>
        <taxon>Paenibacillus</taxon>
    </lineage>
</organism>
<evidence type="ECO:0000313" key="3">
    <source>
        <dbReference type="EMBL" id="OXM13237.1"/>
    </source>
</evidence>
<dbReference type="GO" id="GO:0004553">
    <property type="term" value="F:hydrolase activity, hydrolyzing O-glycosyl compounds"/>
    <property type="evidence" value="ECO:0007669"/>
    <property type="project" value="InterPro"/>
</dbReference>
<comment type="caution">
    <text evidence="3">The sequence shown here is derived from an EMBL/GenBank/DDBJ whole genome shotgun (WGS) entry which is preliminary data.</text>
</comment>
<dbReference type="PANTHER" id="PTHR42732:SF2">
    <property type="entry name" value="BETA-MANNOSIDASE"/>
    <property type="match status" value="1"/>
</dbReference>
<comment type="similarity">
    <text evidence="1">Belongs to the glycosyl hydrolase 2 family.</text>
</comment>
<dbReference type="Gene3D" id="2.60.120.260">
    <property type="entry name" value="Galactose-binding domain-like"/>
    <property type="match status" value="1"/>
</dbReference>
<name>A0A229NTK4_9BACL</name>
<dbReference type="Pfam" id="PF02837">
    <property type="entry name" value="Glyco_hydro_2_N"/>
    <property type="match status" value="1"/>
</dbReference>
<feature type="domain" description="Glycosyl hydrolases family 2 sugar binding" evidence="2">
    <location>
        <begin position="44"/>
        <end position="148"/>
    </location>
</feature>
<accession>A0A229NTK4</accession>
<keyword evidence="4" id="KW-1185">Reference proteome</keyword>
<evidence type="ECO:0000313" key="4">
    <source>
        <dbReference type="Proteomes" id="UP000215145"/>
    </source>
</evidence>